<proteinExistence type="predicted"/>
<accession>A0A0R2T1C4</accession>
<gene>
    <name evidence="1" type="ORF">ABR85_02930</name>
</gene>
<evidence type="ECO:0000313" key="1">
    <source>
        <dbReference type="EMBL" id="KRO79202.1"/>
    </source>
</evidence>
<dbReference type="Proteomes" id="UP000051242">
    <property type="component" value="Unassembled WGS sequence"/>
</dbReference>
<dbReference type="AlphaFoldDB" id="A0A0R2T1C4"/>
<protein>
    <submittedName>
        <fullName evidence="1">Uncharacterized protein</fullName>
    </submittedName>
</protein>
<name>A0A0R2T1C4_9GAMM</name>
<sequence length="356" mass="39948">MNSDAYNPPRFSELTAPSRKRVRYAQGLGCSVIVAALSCQLALAQDVDIPRTEHGHPDFQGFYTFRTITPLNRPPELADKAVLTPEEAAEWEEFENQRQNRDLIVDSVGGAGYPPGVISYNEFWYERGSETIASRRTSLVYDPPNGRIPELNETGKQRREDYRNMIFNSAGPEGRTTVDRCLTGFIGGPPMIPGSYNNNMQLVQTEDHIMILNEMVHSARIIKLDAKPSGLQPKWEGESVGHWEGDVLVVETNNFYHDYNLRGMSEQATITERFTYVADGLLEYDFTVNDPKSWDSSWSARVPLRRSADPVYEYACHEGNHGLIGILAGWRRYESMGMNGDGSPLSETQGAVATDE</sequence>
<organism evidence="1 2">
    <name type="scientific">OM182 bacterium BACL3 MAG-120619-bin3</name>
    <dbReference type="NCBI Taxonomy" id="1655593"/>
    <lineage>
        <taxon>Bacteria</taxon>
        <taxon>Pseudomonadati</taxon>
        <taxon>Pseudomonadota</taxon>
        <taxon>Gammaproteobacteria</taxon>
        <taxon>OMG group</taxon>
        <taxon>OM182 clade</taxon>
    </lineage>
</organism>
<reference evidence="1 2" key="1">
    <citation type="submission" date="2015-10" db="EMBL/GenBank/DDBJ databases">
        <title>Metagenome-Assembled Genomes uncover a global brackish microbiome.</title>
        <authorList>
            <person name="Hugerth L.W."/>
            <person name="Larsson J."/>
            <person name="Alneberg J."/>
            <person name="Lindh M.V."/>
            <person name="Legrand C."/>
            <person name="Pinhassi J."/>
            <person name="Andersson A.F."/>
        </authorList>
    </citation>
    <scope>NUCLEOTIDE SEQUENCE [LARGE SCALE GENOMIC DNA]</scope>
    <source>
        <strain evidence="1">BACL22 MAG-120619-bin3</strain>
    </source>
</reference>
<dbReference type="EMBL" id="LICD01000203">
    <property type="protein sequence ID" value="KRO79202.1"/>
    <property type="molecule type" value="Genomic_DNA"/>
</dbReference>
<evidence type="ECO:0000313" key="2">
    <source>
        <dbReference type="Proteomes" id="UP000051242"/>
    </source>
</evidence>
<comment type="caution">
    <text evidence="1">The sequence shown here is derived from an EMBL/GenBank/DDBJ whole genome shotgun (WGS) entry which is preliminary data.</text>
</comment>